<dbReference type="Pfam" id="PF00072">
    <property type="entry name" value="Response_reg"/>
    <property type="match status" value="1"/>
</dbReference>
<dbReference type="InterPro" id="IPR039420">
    <property type="entry name" value="WalR-like"/>
</dbReference>
<dbReference type="GO" id="GO:0000160">
    <property type="term" value="P:phosphorelay signal transduction system"/>
    <property type="evidence" value="ECO:0007669"/>
    <property type="project" value="InterPro"/>
</dbReference>
<evidence type="ECO:0000256" key="2">
    <source>
        <dbReference type="ARBA" id="ARBA00023015"/>
    </source>
</evidence>
<keyword evidence="1 5" id="KW-0597">Phosphoprotein</keyword>
<evidence type="ECO:0000256" key="3">
    <source>
        <dbReference type="ARBA" id="ARBA00023125"/>
    </source>
</evidence>
<dbReference type="SUPFAM" id="SSF52172">
    <property type="entry name" value="CheY-like"/>
    <property type="match status" value="1"/>
</dbReference>
<dbReference type="CDD" id="cd06170">
    <property type="entry name" value="LuxR_C_like"/>
    <property type="match status" value="1"/>
</dbReference>
<keyword evidence="4" id="KW-0804">Transcription</keyword>
<organism evidence="9 10">
    <name type="scientific">Intrasporangium chromatireducens Q5-1</name>
    <dbReference type="NCBI Taxonomy" id="584657"/>
    <lineage>
        <taxon>Bacteria</taxon>
        <taxon>Bacillati</taxon>
        <taxon>Actinomycetota</taxon>
        <taxon>Actinomycetes</taxon>
        <taxon>Micrococcales</taxon>
        <taxon>Intrasporangiaceae</taxon>
        <taxon>Intrasporangium</taxon>
    </lineage>
</organism>
<comment type="caution">
    <text evidence="9">The sequence shown here is derived from an EMBL/GenBank/DDBJ whole genome shotgun (WGS) entry which is preliminary data.</text>
</comment>
<evidence type="ECO:0000256" key="5">
    <source>
        <dbReference type="PROSITE-ProRule" id="PRU00169"/>
    </source>
</evidence>
<evidence type="ECO:0000256" key="1">
    <source>
        <dbReference type="ARBA" id="ARBA00022553"/>
    </source>
</evidence>
<dbReference type="PANTHER" id="PTHR43214:SF24">
    <property type="entry name" value="TRANSCRIPTIONAL REGULATORY PROTEIN NARL-RELATED"/>
    <property type="match status" value="1"/>
</dbReference>
<dbReference type="PRINTS" id="PR00038">
    <property type="entry name" value="HTHLUXR"/>
</dbReference>
<dbReference type="PROSITE" id="PS50043">
    <property type="entry name" value="HTH_LUXR_2"/>
    <property type="match status" value="1"/>
</dbReference>
<reference evidence="10" key="1">
    <citation type="submission" date="2013-08" db="EMBL/GenBank/DDBJ databases">
        <title>Intrasporangium oryzae NRRL B-24470.</title>
        <authorList>
            <person name="Liu H."/>
            <person name="Wang G."/>
        </authorList>
    </citation>
    <scope>NUCLEOTIDE SEQUENCE [LARGE SCALE GENOMIC DNA]</scope>
    <source>
        <strain evidence="10">Q5-1</strain>
    </source>
</reference>
<evidence type="ECO:0000313" key="10">
    <source>
        <dbReference type="Proteomes" id="UP000019494"/>
    </source>
</evidence>
<dbReference type="GO" id="GO:0006355">
    <property type="term" value="P:regulation of DNA-templated transcription"/>
    <property type="evidence" value="ECO:0007669"/>
    <property type="project" value="InterPro"/>
</dbReference>
<dbReference type="Proteomes" id="UP000019494">
    <property type="component" value="Unassembled WGS sequence"/>
</dbReference>
<keyword evidence="2" id="KW-0805">Transcription regulation</keyword>
<dbReference type="OrthoDB" id="9808843at2"/>
<dbReference type="InterPro" id="IPR001789">
    <property type="entry name" value="Sig_transdc_resp-reg_receiver"/>
</dbReference>
<evidence type="ECO:0000313" key="9">
    <source>
        <dbReference type="EMBL" id="EWT06535.1"/>
    </source>
</evidence>
<protein>
    <submittedName>
        <fullName evidence="9">LuxR family transcriptional regulator</fullName>
    </submittedName>
</protein>
<evidence type="ECO:0000259" key="7">
    <source>
        <dbReference type="PROSITE" id="PS50043"/>
    </source>
</evidence>
<dbReference type="InterPro" id="IPR011006">
    <property type="entry name" value="CheY-like_superfamily"/>
</dbReference>
<evidence type="ECO:0000256" key="4">
    <source>
        <dbReference type="ARBA" id="ARBA00023163"/>
    </source>
</evidence>
<dbReference type="Gene3D" id="3.40.50.2300">
    <property type="match status" value="1"/>
</dbReference>
<sequence length="225" mass="24837">MTITVYLLDDHEIVRRGLRELLESTGDITVVGESGLAHEAARRIPALRPDVAIFDVRLPDGSGIDACREVRSVDPTIKALVLTSFDDESALAMAVMAGAHGFVLKDIKGTGLVDAITRIAKGEYLIDESRLARVRSGWMRPQDSDPRLRSLSPQERRILDLIAEGMTNRQIGERLSIAEKTVKNYVTSILGKLGLESRTQAAVLAATKGHEPEQRERWTDAIGWR</sequence>
<name>W9GKD5_9MICO</name>
<dbReference type="InterPro" id="IPR016032">
    <property type="entry name" value="Sig_transdc_resp-reg_C-effctor"/>
</dbReference>
<dbReference type="AlphaFoldDB" id="W9GKD5"/>
<dbReference type="PANTHER" id="PTHR43214">
    <property type="entry name" value="TWO-COMPONENT RESPONSE REGULATOR"/>
    <property type="match status" value="1"/>
</dbReference>
<proteinExistence type="predicted"/>
<evidence type="ECO:0000259" key="8">
    <source>
        <dbReference type="PROSITE" id="PS50110"/>
    </source>
</evidence>
<dbReference type="EMBL" id="AWQS01000043">
    <property type="protein sequence ID" value="EWT06535.1"/>
    <property type="molecule type" value="Genomic_DNA"/>
</dbReference>
<dbReference type="PROSITE" id="PS50110">
    <property type="entry name" value="RESPONSE_REGULATORY"/>
    <property type="match status" value="1"/>
</dbReference>
<dbReference type="RefSeq" id="WP_034715311.1">
    <property type="nucleotide sequence ID" value="NZ_AWQS01000043.1"/>
</dbReference>
<dbReference type="GO" id="GO:0003677">
    <property type="term" value="F:DNA binding"/>
    <property type="evidence" value="ECO:0007669"/>
    <property type="project" value="UniProtKB-KW"/>
</dbReference>
<dbReference type="SUPFAM" id="SSF46894">
    <property type="entry name" value="C-terminal effector domain of the bipartite response regulators"/>
    <property type="match status" value="1"/>
</dbReference>
<dbReference type="SMART" id="SM00421">
    <property type="entry name" value="HTH_LUXR"/>
    <property type="match status" value="1"/>
</dbReference>
<dbReference type="InterPro" id="IPR058245">
    <property type="entry name" value="NreC/VraR/RcsB-like_REC"/>
</dbReference>
<dbReference type="InterPro" id="IPR000792">
    <property type="entry name" value="Tscrpt_reg_LuxR_C"/>
</dbReference>
<feature type="domain" description="Response regulatory" evidence="8">
    <location>
        <begin position="4"/>
        <end position="120"/>
    </location>
</feature>
<evidence type="ECO:0000256" key="6">
    <source>
        <dbReference type="SAM" id="MobiDB-lite"/>
    </source>
</evidence>
<dbReference type="Pfam" id="PF00196">
    <property type="entry name" value="GerE"/>
    <property type="match status" value="1"/>
</dbReference>
<gene>
    <name evidence="9" type="ORF">N864_20635</name>
</gene>
<feature type="domain" description="HTH luxR-type" evidence="7">
    <location>
        <begin position="144"/>
        <end position="209"/>
    </location>
</feature>
<accession>W9GKD5</accession>
<feature type="compositionally biased region" description="Basic and acidic residues" evidence="6">
    <location>
        <begin position="208"/>
        <end position="219"/>
    </location>
</feature>
<keyword evidence="3" id="KW-0238">DNA-binding</keyword>
<keyword evidence="10" id="KW-1185">Reference proteome</keyword>
<dbReference type="SMART" id="SM00448">
    <property type="entry name" value="REC"/>
    <property type="match status" value="1"/>
</dbReference>
<dbReference type="CDD" id="cd17535">
    <property type="entry name" value="REC_NarL-like"/>
    <property type="match status" value="1"/>
</dbReference>
<feature type="modified residue" description="4-aspartylphosphate" evidence="5">
    <location>
        <position position="55"/>
    </location>
</feature>
<dbReference type="PROSITE" id="PS00622">
    <property type="entry name" value="HTH_LUXR_1"/>
    <property type="match status" value="1"/>
</dbReference>
<feature type="region of interest" description="Disordered" evidence="6">
    <location>
        <begin position="206"/>
        <end position="225"/>
    </location>
</feature>